<dbReference type="PANTHER" id="PTHR36115">
    <property type="entry name" value="PROLINE-RICH ANTIGEN HOMOLOG-RELATED"/>
    <property type="match status" value="1"/>
</dbReference>
<dbReference type="PANTHER" id="PTHR36115:SF9">
    <property type="entry name" value="LMO1584 PROTEIN"/>
    <property type="match status" value="1"/>
</dbReference>
<evidence type="ECO:0000313" key="9">
    <source>
        <dbReference type="Proteomes" id="UP000192939"/>
    </source>
</evidence>
<comment type="caution">
    <text evidence="8">The sequence shown here is derived from an EMBL/GenBank/DDBJ whole genome shotgun (WGS) entry which is preliminary data.</text>
</comment>
<feature type="transmembrane region" description="Helical" evidence="6">
    <location>
        <begin position="117"/>
        <end position="136"/>
    </location>
</feature>
<evidence type="ECO:0000256" key="6">
    <source>
        <dbReference type="SAM" id="Phobius"/>
    </source>
</evidence>
<dbReference type="InterPro" id="IPR051791">
    <property type="entry name" value="Pra-immunoreactive"/>
</dbReference>
<evidence type="ECO:0000256" key="5">
    <source>
        <dbReference type="ARBA" id="ARBA00023136"/>
    </source>
</evidence>
<accession>A0ABY1LUV5</accession>
<dbReference type="Proteomes" id="UP000192939">
    <property type="component" value="Unassembled WGS sequence"/>
</dbReference>
<feature type="domain" description="RDD" evidence="7">
    <location>
        <begin position="73"/>
        <end position="148"/>
    </location>
</feature>
<protein>
    <submittedName>
        <fullName evidence="8">Uncharacterized membrane protein YckC, RDD family</fullName>
    </submittedName>
</protein>
<dbReference type="InterPro" id="IPR010432">
    <property type="entry name" value="RDD"/>
</dbReference>
<keyword evidence="3 6" id="KW-0812">Transmembrane</keyword>
<evidence type="ECO:0000259" key="7">
    <source>
        <dbReference type="Pfam" id="PF06271"/>
    </source>
</evidence>
<keyword evidence="4 6" id="KW-1133">Transmembrane helix</keyword>
<dbReference type="RefSeq" id="WP_085278593.1">
    <property type="nucleotide sequence ID" value="NZ_FXAE01000008.1"/>
</dbReference>
<feature type="transmembrane region" description="Helical" evidence="6">
    <location>
        <begin position="47"/>
        <end position="64"/>
    </location>
</feature>
<sequence length="161" mass="18684">MSQPMLTDGQPFFFYEPPSTQNQDQGERREMMYRDPDQIYVGFWRRLLAYLIDAAILTLVNWLLPLSDLVQRILDILYFVILPCSSWQGTVGKRVIGAKIVGGQGERISLLRSLCRYFAQILSALILLIGFIMIGFTREKRGLHDWICDTYVINRDSEIYP</sequence>
<keyword evidence="5 6" id="KW-0472">Membrane</keyword>
<comment type="subcellular location">
    <subcellularLocation>
        <location evidence="1">Cell membrane</location>
        <topology evidence="1">Multi-pass membrane protein</topology>
    </subcellularLocation>
</comment>
<evidence type="ECO:0000256" key="3">
    <source>
        <dbReference type="ARBA" id="ARBA00022692"/>
    </source>
</evidence>
<dbReference type="EMBL" id="FXAE01000008">
    <property type="protein sequence ID" value="SMF09306.1"/>
    <property type="molecule type" value="Genomic_DNA"/>
</dbReference>
<keyword evidence="2" id="KW-1003">Cell membrane</keyword>
<reference evidence="8 9" key="1">
    <citation type="submission" date="2017-04" db="EMBL/GenBank/DDBJ databases">
        <authorList>
            <person name="Varghese N."/>
            <person name="Submissions S."/>
        </authorList>
    </citation>
    <scope>NUCLEOTIDE SEQUENCE [LARGE SCALE GENOMIC DNA]</scope>
    <source>
        <strain evidence="8 9">J12</strain>
    </source>
</reference>
<dbReference type="Pfam" id="PF06271">
    <property type="entry name" value="RDD"/>
    <property type="match status" value="1"/>
</dbReference>
<proteinExistence type="predicted"/>
<evidence type="ECO:0000256" key="1">
    <source>
        <dbReference type="ARBA" id="ARBA00004651"/>
    </source>
</evidence>
<gene>
    <name evidence="8" type="ORF">SAMN02744124_01235</name>
</gene>
<evidence type="ECO:0000256" key="4">
    <source>
        <dbReference type="ARBA" id="ARBA00022989"/>
    </source>
</evidence>
<organism evidence="8 9">
    <name type="scientific">Paenibacillus barengoltzii J12</name>
    <dbReference type="NCBI Taxonomy" id="935846"/>
    <lineage>
        <taxon>Bacteria</taxon>
        <taxon>Bacillati</taxon>
        <taxon>Bacillota</taxon>
        <taxon>Bacilli</taxon>
        <taxon>Bacillales</taxon>
        <taxon>Paenibacillaceae</taxon>
        <taxon>Paenibacillus</taxon>
    </lineage>
</organism>
<name>A0ABY1LUV5_9BACL</name>
<evidence type="ECO:0000313" key="8">
    <source>
        <dbReference type="EMBL" id="SMF09306.1"/>
    </source>
</evidence>
<keyword evidence="9" id="KW-1185">Reference proteome</keyword>
<evidence type="ECO:0000256" key="2">
    <source>
        <dbReference type="ARBA" id="ARBA00022475"/>
    </source>
</evidence>